<reference evidence="1" key="1">
    <citation type="submission" date="2015-07" db="EMBL/GenBank/DDBJ databases">
        <title>Adaptation to a free-living lifestyle via gene acquisitions in the diplomonad Trepomonas sp. PC1.</title>
        <authorList>
            <person name="Xu F."/>
            <person name="Jerlstrom-Hultqvist J."/>
            <person name="Kolisko M."/>
            <person name="Simpson A.G.B."/>
            <person name="Roger A.J."/>
            <person name="Svard S.G."/>
            <person name="Andersson J.O."/>
        </authorList>
    </citation>
    <scope>NUCLEOTIDE SEQUENCE</scope>
    <source>
        <strain evidence="1">PC1</strain>
    </source>
</reference>
<dbReference type="AlphaFoldDB" id="A0A146KEY0"/>
<dbReference type="Pfam" id="PF07004">
    <property type="entry name" value="SHIPPO-rpt"/>
    <property type="match status" value="4"/>
</dbReference>
<accession>A0A146KEY0</accession>
<evidence type="ECO:0000313" key="1">
    <source>
        <dbReference type="EMBL" id="JAP93991.1"/>
    </source>
</evidence>
<gene>
    <name evidence="1" type="ORF">TPC1_13516</name>
</gene>
<sequence>NKLDYIQLTPGPGSYNVLEATKQVFRSPQSHSMGFRSKMFVSDLSPGPAALLPNQQKKSIRFSMGKPHLKFEHKPTPGPGAYNCTFDLSPKIAKSLSGRTKFVGLEHKTPGPADYSLNTQSNLHNAPAWKLECPRSQSFIQQLDSPGPAVYTGRPRPKSLQFSMRGRIRVDTERFDRPGPGQYNTVSAKSGNGMTMSARFKRGWAKW</sequence>
<feature type="non-terminal residue" evidence="1">
    <location>
        <position position="1"/>
    </location>
</feature>
<organism evidence="1">
    <name type="scientific">Trepomonas sp. PC1</name>
    <dbReference type="NCBI Taxonomy" id="1076344"/>
    <lineage>
        <taxon>Eukaryota</taxon>
        <taxon>Metamonada</taxon>
        <taxon>Diplomonadida</taxon>
        <taxon>Hexamitidae</taxon>
        <taxon>Hexamitinae</taxon>
        <taxon>Trepomonas</taxon>
    </lineage>
</organism>
<dbReference type="PANTHER" id="PTHR21580">
    <property type="entry name" value="SHIPPO-1-RELATED"/>
    <property type="match status" value="1"/>
</dbReference>
<name>A0A146KEY0_9EUKA</name>
<dbReference type="InterPro" id="IPR010736">
    <property type="entry name" value="SHIPPO-rpt"/>
</dbReference>
<dbReference type="EMBL" id="GDID01002615">
    <property type="protein sequence ID" value="JAP93991.1"/>
    <property type="molecule type" value="Transcribed_RNA"/>
</dbReference>
<dbReference type="PANTHER" id="PTHR21580:SF28">
    <property type="entry name" value="BOREALIN N-TERMINAL DOMAIN-CONTAINING PROTEIN-RELATED"/>
    <property type="match status" value="1"/>
</dbReference>
<protein>
    <submittedName>
        <fullName evidence="1">H-SHIPPO 1</fullName>
    </submittedName>
</protein>
<proteinExistence type="predicted"/>
<dbReference type="InterPro" id="IPR051291">
    <property type="entry name" value="CIMAP"/>
</dbReference>